<dbReference type="EMBL" id="MW023914">
    <property type="protein sequence ID" value="QQM14014.1"/>
    <property type="molecule type" value="Genomic_DNA"/>
</dbReference>
<sequence length="134" mass="15372">MFDRTFVGGRTTHHHHMTINQQPNDAADAARLYGELQDKASDSITEVIGHQIADTKVEFVTLDTARDVLHFKDHVRVIFKINGKTFDTRVEIDDPIKLNEPRERVAYRAVAEGIANTLMDHSILQIYQTFARKR</sequence>
<keyword evidence="2" id="KW-1185">Reference proteome</keyword>
<accession>A0A7T7GRQ0</accession>
<dbReference type="Proteomes" id="UP000596077">
    <property type="component" value="Genome"/>
</dbReference>
<evidence type="ECO:0000313" key="2">
    <source>
        <dbReference type="Proteomes" id="UP000596077"/>
    </source>
</evidence>
<reference evidence="1 2" key="1">
    <citation type="submission" date="2020-09" db="EMBL/GenBank/DDBJ databases">
        <authorList>
            <person name="Ford S."/>
            <person name="Moeskjaer S."/>
            <person name="Young P."/>
            <person name="Santamaria R.I."/>
            <person name="Harrison E."/>
        </authorList>
    </citation>
    <scope>NUCLEOTIDE SEQUENCE [LARGE SCALE GENOMIC DNA]</scope>
</reference>
<proteinExistence type="predicted"/>
<organism evidence="1 2">
    <name type="scientific">Rhizobium phage vB_RleA_TRX32-1</name>
    <dbReference type="NCBI Taxonomy" id="2777321"/>
    <lineage>
        <taxon>Viruses</taxon>
        <taxon>Duplodnaviria</taxon>
        <taxon>Heunggongvirae</taxon>
        <taxon>Uroviricota</taxon>
        <taxon>Caudoviricetes</taxon>
        <taxon>Autographivirales</taxon>
        <taxon>Paadamvirus</taxon>
        <taxon>Paadamvirus TRX321</taxon>
    </lineage>
</organism>
<name>A0A7T7GRQ0_9CAUD</name>
<protein>
    <submittedName>
        <fullName evidence="1">Uncharacterized protein</fullName>
    </submittedName>
</protein>
<evidence type="ECO:0000313" key="1">
    <source>
        <dbReference type="EMBL" id="QQM14014.1"/>
    </source>
</evidence>